<accession>A0A0A9YV93</accession>
<reference evidence="2" key="2">
    <citation type="submission" date="2014-07" db="EMBL/GenBank/DDBJ databases">
        <authorList>
            <person name="Hull J."/>
        </authorList>
    </citation>
    <scope>NUCLEOTIDE SEQUENCE</scope>
</reference>
<feature type="non-terminal residue" evidence="2">
    <location>
        <position position="1"/>
    </location>
</feature>
<reference evidence="2" key="1">
    <citation type="journal article" date="2014" name="PLoS ONE">
        <title>Transcriptome-Based Identification of ABC Transporters in the Western Tarnished Plant Bug Lygus hesperus.</title>
        <authorList>
            <person name="Hull J.J."/>
            <person name="Chaney K."/>
            <person name="Geib S.M."/>
            <person name="Fabrick J.A."/>
            <person name="Brent C.S."/>
            <person name="Walsh D."/>
            <person name="Lavine L.C."/>
        </authorList>
    </citation>
    <scope>NUCLEOTIDE SEQUENCE</scope>
</reference>
<protein>
    <submittedName>
        <fullName evidence="2">Phosphoenolpyruvate carboxylase 1</fullName>
    </submittedName>
</protein>
<sequence>PKSYDIVNTSIMKTPLLLVLVLALFVSSQSKSVQKPKIEICQSCIEPYSQAWLPIVNELEKHIKVEIKHVLQIYKQILSGQKYFVVFQSTNDKICVGSYVVLSNAAKDSTVRCLNLSKTVKRD</sequence>
<feature type="signal peptide" evidence="1">
    <location>
        <begin position="1"/>
        <end position="30"/>
    </location>
</feature>
<keyword evidence="2" id="KW-0670">Pyruvate</keyword>
<feature type="chain" id="PRO_5002072643" evidence="1">
    <location>
        <begin position="31"/>
        <end position="123"/>
    </location>
</feature>
<dbReference type="EMBL" id="GBHO01008078">
    <property type="protein sequence ID" value="JAG35526.1"/>
    <property type="molecule type" value="Transcribed_RNA"/>
</dbReference>
<evidence type="ECO:0000256" key="1">
    <source>
        <dbReference type="SAM" id="SignalP"/>
    </source>
</evidence>
<organism evidence="2">
    <name type="scientific">Lygus hesperus</name>
    <name type="common">Western plant bug</name>
    <dbReference type="NCBI Taxonomy" id="30085"/>
    <lineage>
        <taxon>Eukaryota</taxon>
        <taxon>Metazoa</taxon>
        <taxon>Ecdysozoa</taxon>
        <taxon>Arthropoda</taxon>
        <taxon>Hexapoda</taxon>
        <taxon>Insecta</taxon>
        <taxon>Pterygota</taxon>
        <taxon>Neoptera</taxon>
        <taxon>Paraneoptera</taxon>
        <taxon>Hemiptera</taxon>
        <taxon>Heteroptera</taxon>
        <taxon>Panheteroptera</taxon>
        <taxon>Cimicomorpha</taxon>
        <taxon>Miridae</taxon>
        <taxon>Mirini</taxon>
        <taxon>Lygus</taxon>
    </lineage>
</organism>
<dbReference type="AlphaFoldDB" id="A0A0A9YV93"/>
<name>A0A0A9YV93_LYGHE</name>
<evidence type="ECO:0000313" key="2">
    <source>
        <dbReference type="EMBL" id="JAG35526.1"/>
    </source>
</evidence>
<proteinExistence type="predicted"/>
<gene>
    <name evidence="2" type="primary">PPCA</name>
    <name evidence="2" type="ORF">CM83_28669</name>
</gene>
<keyword evidence="1" id="KW-0732">Signal</keyword>